<proteinExistence type="predicted"/>
<dbReference type="AlphaFoldDB" id="V5GPM6"/>
<dbReference type="InterPro" id="IPR021109">
    <property type="entry name" value="Peptidase_aspartic_dom_sf"/>
</dbReference>
<sequence length="265" mass="29929">LETVGQMQDDIREDRAQNTSRPAPPVERFRNPVRPKPERMPLSWLNDVAGEEVERCPRIAVEVNGQTLQALVDTGASENFIRTGLLTPGVLVRMKTRGQYIRLGCAGKTAEIRGRATVELVVQQVRSRVAVTAIDDLREHLVLGAAWLRQNEAVVDLKRGCLHFGIDPRQTAYWGPKVEVPIVEPPPLHLVAHLPDEWRIRYEQVLVKHAASFSEIQRPAATLTTRHRIILRDNAPVRCSVYRCTAARKKVINEEILEMLRVGII</sequence>
<evidence type="ECO:0000256" key="1">
    <source>
        <dbReference type="SAM" id="MobiDB-lite"/>
    </source>
</evidence>
<dbReference type="SUPFAM" id="SSF50630">
    <property type="entry name" value="Acid proteases"/>
    <property type="match status" value="1"/>
</dbReference>
<dbReference type="PROSITE" id="PS00141">
    <property type="entry name" value="ASP_PROTEASE"/>
    <property type="match status" value="1"/>
</dbReference>
<name>V5GPM6_ANOGL</name>
<feature type="non-terminal residue" evidence="2">
    <location>
        <position position="1"/>
    </location>
</feature>
<dbReference type="EMBL" id="GALX01004934">
    <property type="protein sequence ID" value="JAB63532.1"/>
    <property type="molecule type" value="Transcribed_RNA"/>
</dbReference>
<feature type="non-terminal residue" evidence="2">
    <location>
        <position position="265"/>
    </location>
</feature>
<feature type="compositionally biased region" description="Basic and acidic residues" evidence="1">
    <location>
        <begin position="27"/>
        <end position="37"/>
    </location>
</feature>
<accession>V5GPM6</accession>
<feature type="region of interest" description="Disordered" evidence="1">
    <location>
        <begin position="1"/>
        <end position="37"/>
    </location>
</feature>
<dbReference type="Gene3D" id="2.40.70.10">
    <property type="entry name" value="Acid Proteases"/>
    <property type="match status" value="1"/>
</dbReference>
<evidence type="ECO:0008006" key="3">
    <source>
        <dbReference type="Google" id="ProtNLM"/>
    </source>
</evidence>
<dbReference type="GO" id="GO:0004190">
    <property type="term" value="F:aspartic-type endopeptidase activity"/>
    <property type="evidence" value="ECO:0007669"/>
    <property type="project" value="InterPro"/>
</dbReference>
<dbReference type="GO" id="GO:0006508">
    <property type="term" value="P:proteolysis"/>
    <property type="evidence" value="ECO:0007669"/>
    <property type="project" value="InterPro"/>
</dbReference>
<reference evidence="2" key="1">
    <citation type="submission" date="2013-07" db="EMBL/GenBank/DDBJ databases">
        <title>Midgut Transcriptome Profiling of Anoplphora glabripennis, a Lignocellulose Degrading, Wood-Boring Cerambycid.</title>
        <authorList>
            <person name="Scully E.D."/>
            <person name="Hoover K."/>
            <person name="Carlson J.E."/>
            <person name="Tien M."/>
            <person name="Geib S.M."/>
        </authorList>
    </citation>
    <scope>NUCLEOTIDE SEQUENCE</scope>
</reference>
<organism evidence="2">
    <name type="scientific">Anoplophora glabripennis</name>
    <name type="common">Asian longhorn beetle</name>
    <name type="synonym">Anoplophora nobilis</name>
    <dbReference type="NCBI Taxonomy" id="217634"/>
    <lineage>
        <taxon>Eukaryota</taxon>
        <taxon>Metazoa</taxon>
        <taxon>Ecdysozoa</taxon>
        <taxon>Arthropoda</taxon>
        <taxon>Hexapoda</taxon>
        <taxon>Insecta</taxon>
        <taxon>Pterygota</taxon>
        <taxon>Neoptera</taxon>
        <taxon>Endopterygota</taxon>
        <taxon>Coleoptera</taxon>
        <taxon>Polyphaga</taxon>
        <taxon>Cucujiformia</taxon>
        <taxon>Chrysomeloidea</taxon>
        <taxon>Cerambycidae</taxon>
        <taxon>Lamiinae</taxon>
        <taxon>Lamiini</taxon>
        <taxon>Anoplophora</taxon>
    </lineage>
</organism>
<dbReference type="InterPro" id="IPR001969">
    <property type="entry name" value="Aspartic_peptidase_AS"/>
</dbReference>
<protein>
    <recommendedName>
        <fullName evidence="3">Peptidase A2 domain-containing protein</fullName>
    </recommendedName>
</protein>
<evidence type="ECO:0000313" key="2">
    <source>
        <dbReference type="EMBL" id="JAB63532.1"/>
    </source>
</evidence>
<dbReference type="Pfam" id="PF13975">
    <property type="entry name" value="gag-asp_proteas"/>
    <property type="match status" value="1"/>
</dbReference>